<proteinExistence type="predicted"/>
<gene>
    <name evidence="2" type="ordered locus">SM11_chr3670</name>
</gene>
<feature type="region of interest" description="Disordered" evidence="1">
    <location>
        <begin position="42"/>
        <end position="62"/>
    </location>
</feature>
<dbReference type="HOGENOM" id="CLU_2901849_0_0_5"/>
<dbReference type="Proteomes" id="UP000009045">
    <property type="component" value="Chromosome"/>
</dbReference>
<accession>F7X3W2</accession>
<name>F7X3W2_SINMM</name>
<dbReference type="EMBL" id="CP001830">
    <property type="protein sequence ID" value="AEH80898.1"/>
    <property type="molecule type" value="Genomic_DNA"/>
</dbReference>
<organism evidence="2 3">
    <name type="scientific">Sinorhizobium meliloti (strain SM11)</name>
    <dbReference type="NCBI Taxonomy" id="707241"/>
    <lineage>
        <taxon>Bacteria</taxon>
        <taxon>Pseudomonadati</taxon>
        <taxon>Pseudomonadota</taxon>
        <taxon>Alphaproteobacteria</taxon>
        <taxon>Hyphomicrobiales</taxon>
        <taxon>Rhizobiaceae</taxon>
        <taxon>Sinorhizobium/Ensifer group</taxon>
        <taxon>Sinorhizobium</taxon>
    </lineage>
</organism>
<evidence type="ECO:0000313" key="3">
    <source>
        <dbReference type="Proteomes" id="UP000009045"/>
    </source>
</evidence>
<dbReference type="AlphaFoldDB" id="F7X3W2"/>
<reference evidence="2 3" key="1">
    <citation type="journal article" date="2011" name="J. Biotechnol.">
        <title>The complete genome sequence of the dominant Sinorhizobium meliloti field isolate SM11 extends the S. meliloti pan-genome.</title>
        <authorList>
            <person name="Schneiker-Bekel S."/>
            <person name="Wibberg D."/>
            <person name="Bekel T."/>
            <person name="Blom J."/>
            <person name="Linke B."/>
            <person name="Neuweger H."/>
            <person name="Stiens M."/>
            <person name="Vorholter F.J."/>
            <person name="Weidner S."/>
            <person name="Goesmann A."/>
            <person name="Puhler A."/>
            <person name="Schluter A."/>
        </authorList>
    </citation>
    <scope>NUCLEOTIDE SEQUENCE [LARGE SCALE GENOMIC DNA]</scope>
    <source>
        <strain evidence="2 3">SM11</strain>
    </source>
</reference>
<evidence type="ECO:0000256" key="1">
    <source>
        <dbReference type="SAM" id="MobiDB-lite"/>
    </source>
</evidence>
<protein>
    <submittedName>
        <fullName evidence="2">Uncharacterized protein</fullName>
    </submittedName>
</protein>
<dbReference type="KEGG" id="smx:SM11_chr3670"/>
<sequence length="62" mass="6675">MISRGFIGLWPVLKPAGLQGAASISLEMRRGFLPCTVLPSGVPRERRAGKPLRSARYGRAAP</sequence>
<evidence type="ECO:0000313" key="2">
    <source>
        <dbReference type="EMBL" id="AEH80898.1"/>
    </source>
</evidence>